<dbReference type="EMBL" id="CAJPWZ010001791">
    <property type="protein sequence ID" value="CAG2223718.1"/>
    <property type="molecule type" value="Genomic_DNA"/>
</dbReference>
<feature type="compositionally biased region" description="Polar residues" evidence="1">
    <location>
        <begin position="8"/>
        <end position="31"/>
    </location>
</feature>
<keyword evidence="3" id="KW-1185">Reference proteome</keyword>
<proteinExistence type="predicted"/>
<evidence type="ECO:0000256" key="1">
    <source>
        <dbReference type="SAM" id="MobiDB-lite"/>
    </source>
</evidence>
<protein>
    <submittedName>
        <fullName evidence="2">Uncharacterized protein</fullName>
    </submittedName>
</protein>
<feature type="compositionally biased region" description="Basic and acidic residues" evidence="1">
    <location>
        <begin position="34"/>
        <end position="44"/>
    </location>
</feature>
<sequence>MAKWRTDPSFQYAPQTNKPSNPASMQSNLRVSTRKTDVSTSDEKQVCPIHGTNHDLNECRAFRQKPMTERMDLLKKNRLCFRCCSLQKHLQRSCRENVQKYLSYDLKDQDLGSLTTPVQRSLGLSWTFLLINSHSKCLQKKKLILREMLSEP</sequence>
<feature type="region of interest" description="Disordered" evidence="1">
    <location>
        <begin position="1"/>
        <end position="44"/>
    </location>
</feature>
<gene>
    <name evidence="2" type="ORF">MEDL_36861</name>
</gene>
<name>A0A8S3SQM0_MYTED</name>
<organism evidence="2 3">
    <name type="scientific">Mytilus edulis</name>
    <name type="common">Blue mussel</name>
    <dbReference type="NCBI Taxonomy" id="6550"/>
    <lineage>
        <taxon>Eukaryota</taxon>
        <taxon>Metazoa</taxon>
        <taxon>Spiralia</taxon>
        <taxon>Lophotrochozoa</taxon>
        <taxon>Mollusca</taxon>
        <taxon>Bivalvia</taxon>
        <taxon>Autobranchia</taxon>
        <taxon>Pteriomorphia</taxon>
        <taxon>Mytilida</taxon>
        <taxon>Mytiloidea</taxon>
        <taxon>Mytilidae</taxon>
        <taxon>Mytilinae</taxon>
        <taxon>Mytilus</taxon>
    </lineage>
</organism>
<evidence type="ECO:0000313" key="2">
    <source>
        <dbReference type="EMBL" id="CAG2223718.1"/>
    </source>
</evidence>
<dbReference type="AlphaFoldDB" id="A0A8S3SQM0"/>
<dbReference type="PANTHER" id="PTHR47331:SF7">
    <property type="match status" value="1"/>
</dbReference>
<comment type="caution">
    <text evidence="2">The sequence shown here is derived from an EMBL/GenBank/DDBJ whole genome shotgun (WGS) entry which is preliminary data.</text>
</comment>
<accession>A0A8S3SQM0</accession>
<reference evidence="2" key="1">
    <citation type="submission" date="2021-03" db="EMBL/GenBank/DDBJ databases">
        <authorList>
            <person name="Bekaert M."/>
        </authorList>
    </citation>
    <scope>NUCLEOTIDE SEQUENCE</scope>
</reference>
<dbReference type="PANTHER" id="PTHR47331">
    <property type="entry name" value="PHD-TYPE DOMAIN-CONTAINING PROTEIN"/>
    <property type="match status" value="1"/>
</dbReference>
<evidence type="ECO:0000313" key="3">
    <source>
        <dbReference type="Proteomes" id="UP000683360"/>
    </source>
</evidence>
<dbReference type="Proteomes" id="UP000683360">
    <property type="component" value="Unassembled WGS sequence"/>
</dbReference>
<dbReference type="OrthoDB" id="6144268at2759"/>